<dbReference type="AlphaFoldDB" id="A0A3E1P4N8"/>
<dbReference type="RefSeq" id="WP_116852623.1">
    <property type="nucleotide sequence ID" value="NZ_QTJV01000002.1"/>
</dbReference>
<dbReference type="PANTHER" id="PTHR16320:SF1">
    <property type="entry name" value="SPHINGOMYELINASE DDB_G0288017"/>
    <property type="match status" value="1"/>
</dbReference>
<name>A0A3E1P4N8_9BACT</name>
<dbReference type="Pfam" id="PF22669">
    <property type="entry name" value="Exo_endo_phos2"/>
    <property type="match status" value="1"/>
</dbReference>
<dbReference type="Gene3D" id="3.60.10.10">
    <property type="entry name" value="Endonuclease/exonuclease/phosphatase"/>
    <property type="match status" value="1"/>
</dbReference>
<keyword evidence="4" id="KW-1185">Reference proteome</keyword>
<gene>
    <name evidence="3" type="ORF">DXN04_07030</name>
</gene>
<evidence type="ECO:0000313" key="3">
    <source>
        <dbReference type="EMBL" id="RFM35141.1"/>
    </source>
</evidence>
<evidence type="ECO:0000259" key="2">
    <source>
        <dbReference type="PROSITE" id="PS51752"/>
    </source>
</evidence>
<feature type="signal peptide" evidence="1">
    <location>
        <begin position="1"/>
        <end position="20"/>
    </location>
</feature>
<dbReference type="SUPFAM" id="SSF56219">
    <property type="entry name" value="DNase I-like"/>
    <property type="match status" value="1"/>
</dbReference>
<protein>
    <submittedName>
        <fullName evidence="3">Endonuclease</fullName>
    </submittedName>
</protein>
<dbReference type="PROSITE" id="PS51752">
    <property type="entry name" value="JACALIN_LECTIN"/>
    <property type="match status" value="1"/>
</dbReference>
<dbReference type="GO" id="GO:0046856">
    <property type="term" value="P:phosphatidylinositol dephosphorylation"/>
    <property type="evidence" value="ECO:0007669"/>
    <property type="project" value="InterPro"/>
</dbReference>
<dbReference type="InterPro" id="IPR001229">
    <property type="entry name" value="Jacalin-like_lectin_dom"/>
</dbReference>
<dbReference type="EMBL" id="QTJV01000002">
    <property type="protein sequence ID" value="RFM35141.1"/>
    <property type="molecule type" value="Genomic_DNA"/>
</dbReference>
<keyword evidence="3" id="KW-0540">Nuclease</keyword>
<evidence type="ECO:0000256" key="1">
    <source>
        <dbReference type="SAM" id="SignalP"/>
    </source>
</evidence>
<proteinExistence type="predicted"/>
<keyword evidence="3" id="KW-0378">Hydrolase</keyword>
<organism evidence="3 4">
    <name type="scientific">Chitinophaga silvisoli</name>
    <dbReference type="NCBI Taxonomy" id="2291814"/>
    <lineage>
        <taxon>Bacteria</taxon>
        <taxon>Pseudomonadati</taxon>
        <taxon>Bacteroidota</taxon>
        <taxon>Chitinophagia</taxon>
        <taxon>Chitinophagales</taxon>
        <taxon>Chitinophagaceae</taxon>
        <taxon>Chitinophaga</taxon>
    </lineage>
</organism>
<dbReference type="PROSITE" id="PS51257">
    <property type="entry name" value="PROKAR_LIPOPROTEIN"/>
    <property type="match status" value="1"/>
</dbReference>
<dbReference type="GO" id="GO:0004767">
    <property type="term" value="F:sphingomyelin phosphodiesterase activity"/>
    <property type="evidence" value="ECO:0007669"/>
    <property type="project" value="InterPro"/>
</dbReference>
<dbReference type="SMART" id="SM00915">
    <property type="entry name" value="Jacalin"/>
    <property type="match status" value="1"/>
</dbReference>
<evidence type="ECO:0000313" key="4">
    <source>
        <dbReference type="Proteomes" id="UP000261174"/>
    </source>
</evidence>
<feature type="chain" id="PRO_5017556786" evidence="1">
    <location>
        <begin position="21"/>
        <end position="458"/>
    </location>
</feature>
<dbReference type="Proteomes" id="UP000261174">
    <property type="component" value="Unassembled WGS sequence"/>
</dbReference>
<dbReference type="Gene3D" id="2.100.10.30">
    <property type="entry name" value="Jacalin-like lectin domain"/>
    <property type="match status" value="1"/>
</dbReference>
<dbReference type="PANTHER" id="PTHR16320">
    <property type="entry name" value="SPHINGOMYELINASE FAMILY MEMBER"/>
    <property type="match status" value="1"/>
</dbReference>
<sequence>MKRPNVFFQLLVLAVSVVTASCSKQSIQTEPTLAAGNDARKATATTTATGGTFNVLTYNIAGLPQILSSASTPRDSSTSLIGRLINAYDIVHVQEDFNYHAYLYDKGNVHPYRSATSGGAGIGDGLNSLSYFPMTDFTRVTWNKRINENALTPKGFTYCRYRVAEGVYIDVYNLHTNAESDAASIDARADNLLQLSNYIAANSAGNAVIVMGDTNGRYTRDNNLRLLLTANGTKDAWVELIRGGNIPALGADPIVCDFPNVTNTCEIVDKIYYRGSKFVQLTAADYNVVSTFVNADGKQLSDHLPLTCNFTYQLNSSFHMSDLFGGPHGTPFNDMATLTESSNAVSFTIRGGNRIDAVGATYADGTTLTHGGTGGTAQTLTLQSGETLSSIMLCEGKYNNTTRIFYLKLTTSTGRTLEAGTKNSDIVTYSAPAGYKITGFFGNAGDEVDKLGVMYTLK</sequence>
<dbReference type="InterPro" id="IPR038772">
    <property type="entry name" value="Sph/SMPD2-like"/>
</dbReference>
<dbReference type="InterPro" id="IPR036404">
    <property type="entry name" value="Jacalin-like_lectin_dom_sf"/>
</dbReference>
<accession>A0A3E1P4N8</accession>
<dbReference type="InterPro" id="IPR000300">
    <property type="entry name" value="IPPc"/>
</dbReference>
<keyword evidence="1" id="KW-0732">Signal</keyword>
<dbReference type="GO" id="GO:0004519">
    <property type="term" value="F:endonuclease activity"/>
    <property type="evidence" value="ECO:0007669"/>
    <property type="project" value="UniProtKB-KW"/>
</dbReference>
<dbReference type="GO" id="GO:0005737">
    <property type="term" value="C:cytoplasm"/>
    <property type="evidence" value="ECO:0007669"/>
    <property type="project" value="TreeGrafter"/>
</dbReference>
<dbReference type="GO" id="GO:0016791">
    <property type="term" value="F:phosphatase activity"/>
    <property type="evidence" value="ECO:0007669"/>
    <property type="project" value="InterPro"/>
</dbReference>
<keyword evidence="3" id="KW-0255">Endonuclease</keyword>
<dbReference type="SUPFAM" id="SSF51101">
    <property type="entry name" value="Mannose-binding lectins"/>
    <property type="match status" value="1"/>
</dbReference>
<dbReference type="OrthoDB" id="7316663at2"/>
<dbReference type="InterPro" id="IPR036691">
    <property type="entry name" value="Endo/exonu/phosph_ase_sf"/>
</dbReference>
<feature type="domain" description="Jacalin-type lectin" evidence="2">
    <location>
        <begin position="318"/>
        <end position="457"/>
    </location>
</feature>
<dbReference type="Pfam" id="PF01419">
    <property type="entry name" value="Jacalin"/>
    <property type="match status" value="1"/>
</dbReference>
<reference evidence="3 4" key="1">
    <citation type="submission" date="2018-08" db="EMBL/GenBank/DDBJ databases">
        <title>Chitinophaga sp. K20C18050901, a novel bacterium isolated from forest soil.</title>
        <authorList>
            <person name="Wang C."/>
        </authorList>
    </citation>
    <scope>NUCLEOTIDE SEQUENCE [LARGE SCALE GENOMIC DNA]</scope>
    <source>
        <strain evidence="3 4">K20C18050901</strain>
    </source>
</reference>
<comment type="caution">
    <text evidence="3">The sequence shown here is derived from an EMBL/GenBank/DDBJ whole genome shotgun (WGS) entry which is preliminary data.</text>
</comment>